<dbReference type="SUPFAM" id="SSF81342">
    <property type="entry name" value="Transmembrane di-heme cytochromes"/>
    <property type="match status" value="1"/>
</dbReference>
<keyword evidence="6 13" id="KW-0812">Transmembrane</keyword>
<dbReference type="AlphaFoldDB" id="A0A2I8ETF9"/>
<name>A0A2I8ETF9_9BURK</name>
<evidence type="ECO:0000256" key="13">
    <source>
        <dbReference type="SAM" id="Phobius"/>
    </source>
</evidence>
<proteinExistence type="inferred from homology"/>
<dbReference type="GO" id="GO:0022904">
    <property type="term" value="P:respiratory electron transport chain"/>
    <property type="evidence" value="ECO:0007669"/>
    <property type="project" value="InterPro"/>
</dbReference>
<evidence type="ECO:0000313" key="16">
    <source>
        <dbReference type="Proteomes" id="UP000243502"/>
    </source>
</evidence>
<keyword evidence="7" id="KW-0479">Metal-binding</keyword>
<evidence type="ECO:0000256" key="9">
    <source>
        <dbReference type="ARBA" id="ARBA00022989"/>
    </source>
</evidence>
<dbReference type="PANTHER" id="PTHR30529">
    <property type="entry name" value="CYTOCHROME B561"/>
    <property type="match status" value="1"/>
</dbReference>
<keyword evidence="8" id="KW-0249">Electron transport</keyword>
<keyword evidence="5" id="KW-0349">Heme</keyword>
<evidence type="ECO:0000256" key="10">
    <source>
        <dbReference type="ARBA" id="ARBA00023004"/>
    </source>
</evidence>
<reference evidence="15 16" key="1">
    <citation type="submission" date="2018-01" db="EMBL/GenBank/DDBJ databases">
        <title>Species boundaries and ecological features among Paraburkholderia terrae DSMZ17804T, P. hospita DSMZ17164T and P. caribensis DSMZ13236T.</title>
        <authorList>
            <person name="Pratama A.A."/>
        </authorList>
    </citation>
    <scope>NUCLEOTIDE SEQUENCE [LARGE SCALE GENOMIC DNA]</scope>
    <source>
        <strain evidence="15 16">DSM 17804</strain>
    </source>
</reference>
<feature type="transmembrane region" description="Helical" evidence="13">
    <location>
        <begin position="46"/>
        <end position="65"/>
    </location>
</feature>
<evidence type="ECO:0000313" key="15">
    <source>
        <dbReference type="EMBL" id="AUT62780.1"/>
    </source>
</evidence>
<evidence type="ECO:0000256" key="11">
    <source>
        <dbReference type="ARBA" id="ARBA00023136"/>
    </source>
</evidence>
<evidence type="ECO:0000256" key="4">
    <source>
        <dbReference type="ARBA" id="ARBA00022475"/>
    </source>
</evidence>
<dbReference type="GO" id="GO:0009055">
    <property type="term" value="F:electron transfer activity"/>
    <property type="evidence" value="ECO:0007669"/>
    <property type="project" value="InterPro"/>
</dbReference>
<evidence type="ECO:0000259" key="14">
    <source>
        <dbReference type="Pfam" id="PF01292"/>
    </source>
</evidence>
<evidence type="ECO:0000256" key="3">
    <source>
        <dbReference type="ARBA" id="ARBA00022448"/>
    </source>
</evidence>
<evidence type="ECO:0000256" key="6">
    <source>
        <dbReference type="ARBA" id="ARBA00022692"/>
    </source>
</evidence>
<feature type="domain" description="Cytochrome b561 bacterial/Ni-hydrogenase" evidence="14">
    <location>
        <begin position="6"/>
        <end position="176"/>
    </location>
</feature>
<dbReference type="RefSeq" id="WP_042310817.1">
    <property type="nucleotide sequence ID" value="NZ_CP026112.1"/>
</dbReference>
<keyword evidence="4" id="KW-1003">Cell membrane</keyword>
<keyword evidence="10" id="KW-0408">Iron</keyword>
<evidence type="ECO:0000256" key="12">
    <source>
        <dbReference type="ARBA" id="ARBA00037975"/>
    </source>
</evidence>
<dbReference type="InterPro" id="IPR011577">
    <property type="entry name" value="Cyt_b561_bac/Ni-Hgenase"/>
</dbReference>
<dbReference type="InterPro" id="IPR052168">
    <property type="entry name" value="Cytochrome_b561_oxidase"/>
</dbReference>
<feature type="transmembrane region" description="Helical" evidence="13">
    <location>
        <begin position="12"/>
        <end position="31"/>
    </location>
</feature>
<evidence type="ECO:0000256" key="8">
    <source>
        <dbReference type="ARBA" id="ARBA00022982"/>
    </source>
</evidence>
<evidence type="ECO:0000256" key="2">
    <source>
        <dbReference type="ARBA" id="ARBA00004651"/>
    </source>
</evidence>
<comment type="similarity">
    <text evidence="12">Belongs to the cytochrome b561 family.</text>
</comment>
<dbReference type="Pfam" id="PF01292">
    <property type="entry name" value="Ni_hydr_CYTB"/>
    <property type="match status" value="1"/>
</dbReference>
<gene>
    <name evidence="15" type="ORF">C2L65_24630</name>
</gene>
<sequence length="184" mass="19925">MENTEYTGGAKALHWMMAGIIFAAWTVGYYSSTLTLSQKIQTGSVILHKSIATVTLFLLAARVLWRLSHRPPEAPLTMSKQARAAAGVGQILLYVCMFGLPLTGWAWTSAAGFTVPVAGLFDLPPILAKNTAIAASLGPVHMVLAYTTAALIVGHILMAFKHHFIDRDSVLLSMMPRLSRRSSD</sequence>
<accession>A0A2I8ETF9</accession>
<feature type="transmembrane region" description="Helical" evidence="13">
    <location>
        <begin position="85"/>
        <end position="107"/>
    </location>
</feature>
<keyword evidence="9 13" id="KW-1133">Transmembrane helix</keyword>
<evidence type="ECO:0000256" key="7">
    <source>
        <dbReference type="ARBA" id="ARBA00022723"/>
    </source>
</evidence>
<organism evidence="15 16">
    <name type="scientific">Paraburkholderia terrae</name>
    <dbReference type="NCBI Taxonomy" id="311230"/>
    <lineage>
        <taxon>Bacteria</taxon>
        <taxon>Pseudomonadati</taxon>
        <taxon>Pseudomonadota</taxon>
        <taxon>Betaproteobacteria</taxon>
        <taxon>Burkholderiales</taxon>
        <taxon>Burkholderiaceae</taxon>
        <taxon>Paraburkholderia</taxon>
    </lineage>
</organism>
<dbReference type="InterPro" id="IPR016174">
    <property type="entry name" value="Di-haem_cyt_TM"/>
</dbReference>
<dbReference type="GO" id="GO:0020037">
    <property type="term" value="F:heme binding"/>
    <property type="evidence" value="ECO:0007669"/>
    <property type="project" value="TreeGrafter"/>
</dbReference>
<comment type="subcellular location">
    <subcellularLocation>
        <location evidence="2">Cell membrane</location>
        <topology evidence="2">Multi-pass membrane protein</topology>
    </subcellularLocation>
</comment>
<keyword evidence="11 13" id="KW-0472">Membrane</keyword>
<comment type="cofactor">
    <cofactor evidence="1">
        <name>heme b</name>
        <dbReference type="ChEBI" id="CHEBI:60344"/>
    </cofactor>
</comment>
<dbReference type="Proteomes" id="UP000243502">
    <property type="component" value="Chromosome 2"/>
</dbReference>
<evidence type="ECO:0000256" key="1">
    <source>
        <dbReference type="ARBA" id="ARBA00001970"/>
    </source>
</evidence>
<dbReference type="OrthoDB" id="8536275at2"/>
<evidence type="ECO:0000256" key="5">
    <source>
        <dbReference type="ARBA" id="ARBA00022617"/>
    </source>
</evidence>
<dbReference type="EMBL" id="CP026112">
    <property type="protein sequence ID" value="AUT62780.1"/>
    <property type="molecule type" value="Genomic_DNA"/>
</dbReference>
<dbReference type="KEGG" id="pter:C2L65_24630"/>
<protein>
    <submittedName>
        <fullName evidence="15">Cytochrome b</fullName>
    </submittedName>
</protein>
<dbReference type="GO" id="GO:0046872">
    <property type="term" value="F:metal ion binding"/>
    <property type="evidence" value="ECO:0007669"/>
    <property type="project" value="UniProtKB-KW"/>
</dbReference>
<keyword evidence="3" id="KW-0813">Transport</keyword>
<feature type="transmembrane region" description="Helical" evidence="13">
    <location>
        <begin position="140"/>
        <end position="160"/>
    </location>
</feature>
<dbReference type="PANTHER" id="PTHR30529:SF1">
    <property type="entry name" value="CYTOCHROME B561 HOMOLOG 2"/>
    <property type="match status" value="1"/>
</dbReference>
<dbReference type="GO" id="GO:0005886">
    <property type="term" value="C:plasma membrane"/>
    <property type="evidence" value="ECO:0007669"/>
    <property type="project" value="UniProtKB-SubCell"/>
</dbReference>